<dbReference type="Proteomes" id="UP000494106">
    <property type="component" value="Unassembled WGS sequence"/>
</dbReference>
<dbReference type="GO" id="GO:0006406">
    <property type="term" value="P:mRNA export from nucleus"/>
    <property type="evidence" value="ECO:0007669"/>
    <property type="project" value="TreeGrafter"/>
</dbReference>
<comment type="caution">
    <text evidence="10">The sequence shown here is derived from an EMBL/GenBank/DDBJ whole genome shotgun (WGS) entry which is preliminary data.</text>
</comment>
<organism evidence="10 11">
    <name type="scientific">Arctia plantaginis</name>
    <name type="common">Wood tiger moth</name>
    <name type="synonym">Phalaena plantaginis</name>
    <dbReference type="NCBI Taxonomy" id="874455"/>
    <lineage>
        <taxon>Eukaryota</taxon>
        <taxon>Metazoa</taxon>
        <taxon>Ecdysozoa</taxon>
        <taxon>Arthropoda</taxon>
        <taxon>Hexapoda</taxon>
        <taxon>Insecta</taxon>
        <taxon>Pterygota</taxon>
        <taxon>Neoptera</taxon>
        <taxon>Endopterygota</taxon>
        <taxon>Lepidoptera</taxon>
        <taxon>Glossata</taxon>
        <taxon>Ditrysia</taxon>
        <taxon>Noctuoidea</taxon>
        <taxon>Erebidae</taxon>
        <taxon>Arctiinae</taxon>
        <taxon>Arctia</taxon>
    </lineage>
</organism>
<keyword evidence="7 9" id="KW-0906">Nuclear pore complex</keyword>
<evidence type="ECO:0000256" key="8">
    <source>
        <dbReference type="ARBA" id="ARBA00023242"/>
    </source>
</evidence>
<evidence type="ECO:0000313" key="10">
    <source>
        <dbReference type="EMBL" id="CAB3254031.1"/>
    </source>
</evidence>
<dbReference type="Pfam" id="PF07575">
    <property type="entry name" value="Nucleopor_Nup85"/>
    <property type="match status" value="1"/>
</dbReference>
<comment type="similarity">
    <text evidence="2 9">Belongs to the nucleoporin Nup85 family.</text>
</comment>
<dbReference type="AlphaFoldDB" id="A0A8S1B6D4"/>
<dbReference type="GO" id="GO:0031965">
    <property type="term" value="C:nuclear membrane"/>
    <property type="evidence" value="ECO:0007669"/>
    <property type="project" value="UniProtKB-UniRule"/>
</dbReference>
<dbReference type="GO" id="GO:0006606">
    <property type="term" value="P:protein import into nucleus"/>
    <property type="evidence" value="ECO:0007669"/>
    <property type="project" value="TreeGrafter"/>
</dbReference>
<reference evidence="10 11" key="1">
    <citation type="submission" date="2020-04" db="EMBL/GenBank/DDBJ databases">
        <authorList>
            <person name="Wallbank WR R."/>
            <person name="Pardo Diaz C."/>
            <person name="Kozak K."/>
            <person name="Martin S."/>
            <person name="Jiggins C."/>
            <person name="Moest M."/>
            <person name="Warren A I."/>
            <person name="Byers J.R.P. K."/>
            <person name="Montejo-Kovacevich G."/>
            <person name="Yen C E."/>
        </authorList>
    </citation>
    <scope>NUCLEOTIDE SEQUENCE [LARGE SCALE GENOMIC DNA]</scope>
</reference>
<evidence type="ECO:0000313" key="11">
    <source>
        <dbReference type="Proteomes" id="UP000494106"/>
    </source>
</evidence>
<dbReference type="GO" id="GO:0031080">
    <property type="term" value="C:nuclear pore outer ring"/>
    <property type="evidence" value="ECO:0007669"/>
    <property type="project" value="TreeGrafter"/>
</dbReference>
<keyword evidence="3 9" id="KW-0813">Transport</keyword>
<dbReference type="InterPro" id="IPR011502">
    <property type="entry name" value="Nucleoporin_Nup85"/>
</dbReference>
<evidence type="ECO:0000256" key="9">
    <source>
        <dbReference type="RuleBase" id="RU365073"/>
    </source>
</evidence>
<dbReference type="GO" id="GO:0017056">
    <property type="term" value="F:structural constituent of nuclear pore"/>
    <property type="evidence" value="ECO:0007669"/>
    <property type="project" value="TreeGrafter"/>
</dbReference>
<dbReference type="OrthoDB" id="17644at2759"/>
<comment type="subunit">
    <text evidence="9">Component of the nuclear pore complex (NPC).</text>
</comment>
<dbReference type="PANTHER" id="PTHR13373:SF21">
    <property type="entry name" value="NUCLEAR PORE COMPLEX PROTEIN NUP85"/>
    <property type="match status" value="1"/>
</dbReference>
<evidence type="ECO:0000256" key="2">
    <source>
        <dbReference type="ARBA" id="ARBA00005573"/>
    </source>
</evidence>
<evidence type="ECO:0000256" key="3">
    <source>
        <dbReference type="ARBA" id="ARBA00022448"/>
    </source>
</evidence>
<evidence type="ECO:0000256" key="7">
    <source>
        <dbReference type="ARBA" id="ARBA00023132"/>
    </source>
</evidence>
<accession>A0A8S1B6D4</accession>
<proteinExistence type="inferred from homology"/>
<keyword evidence="5 9" id="KW-0653">Protein transport</keyword>
<sequence>MNSSSFAFGAVQDRALTANTAKTFVLPDKCFKKYVGCAWGRGNKFTIYPYSHTESKTPNAAENSENKLLSIRQDVLLFRPILRRLVNESNGTYLSLQKAAETAKNSDNQVEFLKLSRQFRSIIRVCIESLQKASEQELNSDDRNTSSSYITIFFSIECIWHLCEILFVDSIPGDVVMPYLLEWVRFNFPCHEQTAGKLLEACERGAEDDKDYWDTVIGMIVQGRVDVARALLKLHSQGESNDFKLVDNSLRSMPVYNVYGGISTGEFQILWKHWQAECRSKLSSGVLSSQPKLELIIRLITGEYKAFESIRGRYSSWFDLLGGWVMFTAPWSRRHELGAAASACAGMAPGRTKLDDMVRALLEGDLHQLIHEIQQISDNGWFATHLTDMLFHCGKLKILDDHHNNVTAKVRESLILEYGSLLMEHKSLWSVGLSYLATVPPEGLRRAELILERIPIDTEAKAMRIVAEAKKYGIAGIAPSLSRCLCARHLQARRLGAALCWAVRARCPGAAQRAAHAALRHYTQAASLAARDLLLTAGPAVLLSDALLFLGKYCDFHRLYNSREFKKAGDLLVSLITSKIAPDYFWKTLLLDTLALLERDEPVFTSKDTYEIMLCLELKPSNLEAEKADLLRLALARNLARTALAEGEDPGEQ</sequence>
<evidence type="ECO:0000256" key="5">
    <source>
        <dbReference type="ARBA" id="ARBA00022927"/>
    </source>
</evidence>
<keyword evidence="4 9" id="KW-0509">mRNA transport</keyword>
<comment type="function">
    <text evidence="9">Functions as a component of the nuclear pore complex (NPC).</text>
</comment>
<name>A0A8S1B6D4_ARCPL</name>
<comment type="subcellular location">
    <subcellularLocation>
        <location evidence="1 9">Nucleus</location>
        <location evidence="1 9">Nuclear pore complex</location>
    </subcellularLocation>
</comment>
<evidence type="ECO:0000256" key="1">
    <source>
        <dbReference type="ARBA" id="ARBA00004567"/>
    </source>
</evidence>
<evidence type="ECO:0000256" key="6">
    <source>
        <dbReference type="ARBA" id="ARBA00023010"/>
    </source>
</evidence>
<keyword evidence="11" id="KW-1185">Reference proteome</keyword>
<protein>
    <recommendedName>
        <fullName evidence="9">Nuclear pore complex protein Nup85</fullName>
    </recommendedName>
</protein>
<dbReference type="EMBL" id="CADEBC010000561">
    <property type="protein sequence ID" value="CAB3254031.1"/>
    <property type="molecule type" value="Genomic_DNA"/>
</dbReference>
<gene>
    <name evidence="10" type="ORF">APLA_LOCUS14395</name>
</gene>
<keyword evidence="6 9" id="KW-0811">Translocation</keyword>
<evidence type="ECO:0000256" key="4">
    <source>
        <dbReference type="ARBA" id="ARBA00022816"/>
    </source>
</evidence>
<dbReference type="PANTHER" id="PTHR13373">
    <property type="entry name" value="FROUNT PROTEIN-RELATED"/>
    <property type="match status" value="1"/>
</dbReference>
<keyword evidence="8 9" id="KW-0539">Nucleus</keyword>
<dbReference type="GO" id="GO:0045893">
    <property type="term" value="P:positive regulation of DNA-templated transcription"/>
    <property type="evidence" value="ECO:0007669"/>
    <property type="project" value="TreeGrafter"/>
</dbReference>
<keyword evidence="9" id="KW-0472">Membrane</keyword>